<accession>A0A6G0VXC4</accession>
<dbReference type="EMBL" id="VUJU01011621">
    <property type="protein sequence ID" value="KAF0710537.1"/>
    <property type="molecule type" value="Genomic_DNA"/>
</dbReference>
<reference evidence="2 3" key="1">
    <citation type="submission" date="2019-08" db="EMBL/GenBank/DDBJ databases">
        <title>Whole genome of Aphis craccivora.</title>
        <authorList>
            <person name="Voronova N.V."/>
            <person name="Shulinski R.S."/>
            <person name="Bandarenka Y.V."/>
            <person name="Zhorov D.G."/>
            <person name="Warner D."/>
        </authorList>
    </citation>
    <scope>NUCLEOTIDE SEQUENCE [LARGE SCALE GENOMIC DNA]</scope>
    <source>
        <strain evidence="2">180601</strain>
        <tissue evidence="2">Whole Body</tissue>
    </source>
</reference>
<protein>
    <submittedName>
        <fullName evidence="2">Uncharacterized protein</fullName>
    </submittedName>
</protein>
<evidence type="ECO:0000313" key="2">
    <source>
        <dbReference type="EMBL" id="KAF0710537.1"/>
    </source>
</evidence>
<evidence type="ECO:0000256" key="1">
    <source>
        <dbReference type="SAM" id="Phobius"/>
    </source>
</evidence>
<keyword evidence="3" id="KW-1185">Reference proteome</keyword>
<organism evidence="2 3">
    <name type="scientific">Aphis craccivora</name>
    <name type="common">Cowpea aphid</name>
    <dbReference type="NCBI Taxonomy" id="307492"/>
    <lineage>
        <taxon>Eukaryota</taxon>
        <taxon>Metazoa</taxon>
        <taxon>Ecdysozoa</taxon>
        <taxon>Arthropoda</taxon>
        <taxon>Hexapoda</taxon>
        <taxon>Insecta</taxon>
        <taxon>Pterygota</taxon>
        <taxon>Neoptera</taxon>
        <taxon>Paraneoptera</taxon>
        <taxon>Hemiptera</taxon>
        <taxon>Sternorrhyncha</taxon>
        <taxon>Aphidomorpha</taxon>
        <taxon>Aphidoidea</taxon>
        <taxon>Aphididae</taxon>
        <taxon>Aphidini</taxon>
        <taxon>Aphis</taxon>
        <taxon>Aphis</taxon>
    </lineage>
</organism>
<feature type="transmembrane region" description="Helical" evidence="1">
    <location>
        <begin position="33"/>
        <end position="56"/>
    </location>
</feature>
<evidence type="ECO:0000313" key="3">
    <source>
        <dbReference type="Proteomes" id="UP000478052"/>
    </source>
</evidence>
<dbReference type="AlphaFoldDB" id="A0A6G0VXC4"/>
<keyword evidence="1" id="KW-0812">Transmembrane</keyword>
<keyword evidence="1" id="KW-0472">Membrane</keyword>
<name>A0A6G0VXC4_APHCR</name>
<dbReference type="Proteomes" id="UP000478052">
    <property type="component" value="Unassembled WGS sequence"/>
</dbReference>
<sequence>MYSKPVIYYVLTYLKYNGQLLQATSLKLHNIKLYFVLNASQNILMWLFILFLRAPYPNGILLLRLRCPSVCHQTGSHTTNWGSHTTDMIFFSVNGHFVLSIYGPSGKKFYT</sequence>
<keyword evidence="1" id="KW-1133">Transmembrane helix</keyword>
<comment type="caution">
    <text evidence="2">The sequence shown here is derived from an EMBL/GenBank/DDBJ whole genome shotgun (WGS) entry which is preliminary data.</text>
</comment>
<proteinExistence type="predicted"/>
<gene>
    <name evidence="2" type="ORF">FWK35_00026059</name>
</gene>